<dbReference type="OrthoDB" id="6377396at2759"/>
<dbReference type="InParanoid" id="E2B503"/>
<dbReference type="OMA" id="AHIRVTS"/>
<dbReference type="Proteomes" id="UP000008237">
    <property type="component" value="Unassembled WGS sequence"/>
</dbReference>
<dbReference type="InterPro" id="IPR013783">
    <property type="entry name" value="Ig-like_fold"/>
</dbReference>
<evidence type="ECO:0000256" key="1">
    <source>
        <dbReference type="SAM" id="MobiDB-lite"/>
    </source>
</evidence>
<dbReference type="Gene3D" id="2.60.40.10">
    <property type="entry name" value="Immunoglobulins"/>
    <property type="match status" value="1"/>
</dbReference>
<evidence type="ECO:0008006" key="4">
    <source>
        <dbReference type="Google" id="ProtNLM"/>
    </source>
</evidence>
<keyword evidence="3" id="KW-1185">Reference proteome</keyword>
<feature type="compositionally biased region" description="Basic and acidic residues" evidence="1">
    <location>
        <begin position="1"/>
        <end position="17"/>
    </location>
</feature>
<feature type="region of interest" description="Disordered" evidence="1">
    <location>
        <begin position="1"/>
        <end position="25"/>
    </location>
</feature>
<evidence type="ECO:0000313" key="3">
    <source>
        <dbReference type="Proteomes" id="UP000008237"/>
    </source>
</evidence>
<evidence type="ECO:0000313" key="2">
    <source>
        <dbReference type="EMBL" id="EFN89211.1"/>
    </source>
</evidence>
<gene>
    <name evidence="2" type="ORF">EAI_07714</name>
</gene>
<reference evidence="2 3" key="1">
    <citation type="journal article" date="2010" name="Science">
        <title>Genomic comparison of the ants Camponotus floridanus and Harpegnathos saltator.</title>
        <authorList>
            <person name="Bonasio R."/>
            <person name="Zhang G."/>
            <person name="Ye C."/>
            <person name="Mutti N.S."/>
            <person name="Fang X."/>
            <person name="Qin N."/>
            <person name="Donahue G."/>
            <person name="Yang P."/>
            <person name="Li Q."/>
            <person name="Li C."/>
            <person name="Zhang P."/>
            <person name="Huang Z."/>
            <person name="Berger S.L."/>
            <person name="Reinberg D."/>
            <person name="Wang J."/>
            <person name="Liebig J."/>
        </authorList>
    </citation>
    <scope>NUCLEOTIDE SEQUENCE [LARGE SCALE GENOMIC DNA]</scope>
    <source>
        <strain evidence="2 3">R22 G/1</strain>
    </source>
</reference>
<name>E2B503_HARSA</name>
<proteinExistence type="predicted"/>
<dbReference type="EMBL" id="GL445685">
    <property type="protein sequence ID" value="EFN89211.1"/>
    <property type="molecule type" value="Genomic_DNA"/>
</dbReference>
<dbReference type="AlphaFoldDB" id="E2B503"/>
<sequence length="70" mass="7849">PAHVRETSREGAQRRVNDANNDPAEDLPVFEATAANVSAFVGHTAYLPCRVRNLGDKVAPNLEWRKLHWL</sequence>
<accession>E2B503</accession>
<feature type="non-terminal residue" evidence="2">
    <location>
        <position position="1"/>
    </location>
</feature>
<organism evidence="3">
    <name type="scientific">Harpegnathos saltator</name>
    <name type="common">Jerdon's jumping ant</name>
    <dbReference type="NCBI Taxonomy" id="610380"/>
    <lineage>
        <taxon>Eukaryota</taxon>
        <taxon>Metazoa</taxon>
        <taxon>Ecdysozoa</taxon>
        <taxon>Arthropoda</taxon>
        <taxon>Hexapoda</taxon>
        <taxon>Insecta</taxon>
        <taxon>Pterygota</taxon>
        <taxon>Neoptera</taxon>
        <taxon>Endopterygota</taxon>
        <taxon>Hymenoptera</taxon>
        <taxon>Apocrita</taxon>
        <taxon>Aculeata</taxon>
        <taxon>Formicoidea</taxon>
        <taxon>Formicidae</taxon>
        <taxon>Ponerinae</taxon>
        <taxon>Ponerini</taxon>
        <taxon>Harpegnathos</taxon>
    </lineage>
</organism>
<protein>
    <recommendedName>
        <fullName evidence="4">Ig-like domain-containing protein</fullName>
    </recommendedName>
</protein>